<comment type="function">
    <text evidence="7">Catalyzes the condensation of carbamoyl phosphate and aspartate to form carbamoyl aspartate and inorganic phosphate, the committed step in the de novo pyrimidine nucleotide biosynthesis pathway.</text>
</comment>
<dbReference type="Gene3D" id="3.40.50.1370">
    <property type="entry name" value="Aspartate/ornithine carbamoyltransferase"/>
    <property type="match status" value="2"/>
</dbReference>
<dbReference type="InterPro" id="IPR006130">
    <property type="entry name" value="Asp/Orn_carbamoylTrfase"/>
</dbReference>
<sequence length="379" mass="42180">MMATRAVSCVAGVPTAAPARHTRSVAVAHGLRQRDTQQMGRGVVTARRIAHRKRAGLRVEAMGNPTGKLSELKNCVEAQQFNREMLDELFDIARKCESVKPGTPESKELEGYIMSTLFYEPSTRTRLSFESAMRKMGGSVLTTESAGEFSSAAKGETLEDSMRVIEGYADIIVLRHFNAGSAKKAAAAIDAPLINAGDGPGQHPTQALLDAYTIQRELGRLDNVRVGMVGDLANGRTVRSLTYLLAKNYNDVEFVFVAPPVVKMGDDVKEFLDRTGVKWTEVYDLKEVAADVDVLYQTRIQQERFKDRPEEYEQARGKYIIDQSIMDVMRKDSIVMHPLPRLDEITEEVDADPRAAYFRQAKNGLFVRMALVKVLLGKY</sequence>
<dbReference type="InterPro" id="IPR002082">
    <property type="entry name" value="Asp_carbamoyltransf"/>
</dbReference>
<dbReference type="GO" id="GO:0006520">
    <property type="term" value="P:amino acid metabolic process"/>
    <property type="evidence" value="ECO:0007669"/>
    <property type="project" value="InterPro"/>
</dbReference>
<dbReference type="AlphaFoldDB" id="A0A7S0RLQ6"/>
<evidence type="ECO:0000256" key="6">
    <source>
        <dbReference type="ARBA" id="ARBA00022975"/>
    </source>
</evidence>
<dbReference type="GO" id="GO:0006207">
    <property type="term" value="P:'de novo' pyrimidine nucleobase biosynthetic process"/>
    <property type="evidence" value="ECO:0007669"/>
    <property type="project" value="InterPro"/>
</dbReference>
<comment type="catalytic activity">
    <reaction evidence="8">
        <text>carbamoyl phosphate + L-aspartate = N-carbamoyl-L-aspartate + phosphate + H(+)</text>
        <dbReference type="Rhea" id="RHEA:20013"/>
        <dbReference type="ChEBI" id="CHEBI:15378"/>
        <dbReference type="ChEBI" id="CHEBI:29991"/>
        <dbReference type="ChEBI" id="CHEBI:32814"/>
        <dbReference type="ChEBI" id="CHEBI:43474"/>
        <dbReference type="ChEBI" id="CHEBI:58228"/>
        <dbReference type="EC" id="2.1.3.2"/>
    </reaction>
</comment>
<dbReference type="NCBIfam" id="NF002032">
    <property type="entry name" value="PRK00856.1"/>
    <property type="match status" value="1"/>
</dbReference>
<evidence type="ECO:0000256" key="4">
    <source>
        <dbReference type="ARBA" id="ARBA00013008"/>
    </source>
</evidence>
<name>A0A7S0RLQ6_9CHLO</name>
<dbReference type="InterPro" id="IPR006131">
    <property type="entry name" value="Asp_carbamoyltransf_Asp/Orn-bd"/>
</dbReference>
<evidence type="ECO:0000259" key="10">
    <source>
        <dbReference type="Pfam" id="PF00185"/>
    </source>
</evidence>
<feature type="domain" description="Aspartate/ornithine carbamoyltransferase Asp/Orn-binding" evidence="10">
    <location>
        <begin position="223"/>
        <end position="373"/>
    </location>
</feature>
<evidence type="ECO:0000259" key="11">
    <source>
        <dbReference type="Pfam" id="PF02729"/>
    </source>
</evidence>
<dbReference type="InterPro" id="IPR006132">
    <property type="entry name" value="Asp/Orn_carbamoyltranf_P-bd"/>
</dbReference>
<dbReference type="PANTHER" id="PTHR45753:SF6">
    <property type="entry name" value="ASPARTATE CARBAMOYLTRANSFERASE"/>
    <property type="match status" value="1"/>
</dbReference>
<dbReference type="GO" id="GO:0016597">
    <property type="term" value="F:amino acid binding"/>
    <property type="evidence" value="ECO:0007669"/>
    <property type="project" value="InterPro"/>
</dbReference>
<keyword evidence="5 9" id="KW-0808">Transferase</keyword>
<gene>
    <name evidence="12" type="ORF">POBO1169_LOCUS15238</name>
</gene>
<dbReference type="FunFam" id="3.40.50.1370:FF:000002">
    <property type="entry name" value="Aspartate carbamoyltransferase 2"/>
    <property type="match status" value="1"/>
</dbReference>
<dbReference type="HAMAP" id="MF_00001">
    <property type="entry name" value="Asp_carb_tr"/>
    <property type="match status" value="1"/>
</dbReference>
<evidence type="ECO:0000256" key="2">
    <source>
        <dbReference type="ARBA" id="ARBA00008896"/>
    </source>
</evidence>
<feature type="domain" description="Aspartate/ornithine carbamoyltransferase carbamoyl-P binding" evidence="11">
    <location>
        <begin position="73"/>
        <end position="215"/>
    </location>
</feature>
<evidence type="ECO:0000256" key="5">
    <source>
        <dbReference type="ARBA" id="ARBA00022679"/>
    </source>
</evidence>
<dbReference type="NCBIfam" id="TIGR00670">
    <property type="entry name" value="asp_carb_tr"/>
    <property type="match status" value="1"/>
</dbReference>
<evidence type="ECO:0000313" key="12">
    <source>
        <dbReference type="EMBL" id="CAD8680918.1"/>
    </source>
</evidence>
<comment type="subunit">
    <text evidence="3">Homotrimer.</text>
</comment>
<dbReference type="PANTHER" id="PTHR45753">
    <property type="entry name" value="ORNITHINE CARBAMOYLTRANSFERASE, MITOCHONDRIAL"/>
    <property type="match status" value="1"/>
</dbReference>
<protein>
    <recommendedName>
        <fullName evidence="4">aspartate carbamoyltransferase</fullName>
        <ecNumber evidence="4">2.1.3.2</ecNumber>
    </recommendedName>
</protein>
<comment type="pathway">
    <text evidence="1">Pyrimidine metabolism; UMP biosynthesis via de novo pathway; (S)-dihydroorotate from bicarbonate: step 2/3.</text>
</comment>
<accession>A0A7S0RLQ6</accession>
<evidence type="ECO:0000256" key="9">
    <source>
        <dbReference type="RuleBase" id="RU003634"/>
    </source>
</evidence>
<dbReference type="Pfam" id="PF02729">
    <property type="entry name" value="OTCace_N"/>
    <property type="match status" value="1"/>
</dbReference>
<dbReference type="PROSITE" id="PS00097">
    <property type="entry name" value="CARBAMOYLTRANSFERASE"/>
    <property type="match status" value="1"/>
</dbReference>
<dbReference type="InterPro" id="IPR036901">
    <property type="entry name" value="Asp/Orn_carbamoylTrfase_sf"/>
</dbReference>
<dbReference type="UniPathway" id="UPA00070">
    <property type="reaction ID" value="UER00116"/>
</dbReference>
<dbReference type="Pfam" id="PF00185">
    <property type="entry name" value="OTCace"/>
    <property type="match status" value="1"/>
</dbReference>
<comment type="similarity">
    <text evidence="2">Belongs to the aspartate/ornithine carbamoyltransferase superfamily. ATCase family.</text>
</comment>
<evidence type="ECO:0000256" key="3">
    <source>
        <dbReference type="ARBA" id="ARBA00011233"/>
    </source>
</evidence>
<evidence type="ECO:0000256" key="1">
    <source>
        <dbReference type="ARBA" id="ARBA00004852"/>
    </source>
</evidence>
<evidence type="ECO:0000256" key="7">
    <source>
        <dbReference type="ARBA" id="ARBA00043884"/>
    </source>
</evidence>
<dbReference type="PRINTS" id="PR00100">
    <property type="entry name" value="AOTCASE"/>
</dbReference>
<dbReference type="EMBL" id="HBFA01030232">
    <property type="protein sequence ID" value="CAD8680918.1"/>
    <property type="molecule type" value="Transcribed_RNA"/>
</dbReference>
<reference evidence="12" key="1">
    <citation type="submission" date="2021-01" db="EMBL/GenBank/DDBJ databases">
        <authorList>
            <person name="Corre E."/>
            <person name="Pelletier E."/>
            <person name="Niang G."/>
            <person name="Scheremetjew M."/>
            <person name="Finn R."/>
            <person name="Kale V."/>
            <person name="Holt S."/>
            <person name="Cochrane G."/>
            <person name="Meng A."/>
            <person name="Brown T."/>
            <person name="Cohen L."/>
        </authorList>
    </citation>
    <scope>NUCLEOTIDE SEQUENCE</scope>
    <source>
        <strain evidence="12">CCMP722</strain>
    </source>
</reference>
<dbReference type="EC" id="2.1.3.2" evidence="4"/>
<dbReference type="GO" id="GO:0004070">
    <property type="term" value="F:aspartate carbamoyltransferase activity"/>
    <property type="evidence" value="ECO:0007669"/>
    <property type="project" value="UniProtKB-EC"/>
</dbReference>
<evidence type="ECO:0000256" key="8">
    <source>
        <dbReference type="ARBA" id="ARBA00048859"/>
    </source>
</evidence>
<keyword evidence="6" id="KW-0665">Pyrimidine biosynthesis</keyword>
<organism evidence="12">
    <name type="scientific">Pyramimonas obovata</name>
    <dbReference type="NCBI Taxonomy" id="1411642"/>
    <lineage>
        <taxon>Eukaryota</taxon>
        <taxon>Viridiplantae</taxon>
        <taxon>Chlorophyta</taxon>
        <taxon>Pyramimonadophyceae</taxon>
        <taxon>Pyramimonadales</taxon>
        <taxon>Pyramimonadaceae</taxon>
        <taxon>Pyramimonas</taxon>
        <taxon>Pyramimonas incertae sedis</taxon>
    </lineage>
</organism>
<dbReference type="PRINTS" id="PR00101">
    <property type="entry name" value="ATCASE"/>
</dbReference>
<dbReference type="SUPFAM" id="SSF53671">
    <property type="entry name" value="Aspartate/ornithine carbamoyltransferase"/>
    <property type="match status" value="1"/>
</dbReference>
<dbReference type="GO" id="GO:0044205">
    <property type="term" value="P:'de novo' UMP biosynthetic process"/>
    <property type="evidence" value="ECO:0007669"/>
    <property type="project" value="UniProtKB-UniPathway"/>
</dbReference>
<proteinExistence type="inferred from homology"/>